<dbReference type="InterPro" id="IPR013216">
    <property type="entry name" value="Methyltransf_11"/>
</dbReference>
<dbReference type="SUPFAM" id="SSF53335">
    <property type="entry name" value="S-adenosyl-L-methionine-dependent methyltransferases"/>
    <property type="match status" value="1"/>
</dbReference>
<evidence type="ECO:0000256" key="1">
    <source>
        <dbReference type="ARBA" id="ARBA00023125"/>
    </source>
</evidence>
<dbReference type="Proteomes" id="UP000321617">
    <property type="component" value="Unassembled WGS sequence"/>
</dbReference>
<dbReference type="InterPro" id="IPR047057">
    <property type="entry name" value="MerR_fam"/>
</dbReference>
<proteinExistence type="predicted"/>
<keyword evidence="1 3" id="KW-0238">DNA-binding</keyword>
<dbReference type="PANTHER" id="PTHR30204">
    <property type="entry name" value="REDOX-CYCLING DRUG-SENSING TRANSCRIPTIONAL ACTIVATOR SOXR"/>
    <property type="match status" value="1"/>
</dbReference>
<dbReference type="InterPro" id="IPR029063">
    <property type="entry name" value="SAM-dependent_MTases_sf"/>
</dbReference>
<evidence type="ECO:0000259" key="2">
    <source>
        <dbReference type="PROSITE" id="PS50937"/>
    </source>
</evidence>
<dbReference type="CDD" id="cd02440">
    <property type="entry name" value="AdoMet_MTases"/>
    <property type="match status" value="1"/>
</dbReference>
<protein>
    <submittedName>
        <fullName evidence="3">DNA-binding transcriptional MerR regulator</fullName>
    </submittedName>
</protein>
<dbReference type="Gene3D" id="3.40.50.150">
    <property type="entry name" value="Vaccinia Virus protein VP39"/>
    <property type="match status" value="1"/>
</dbReference>
<dbReference type="CDD" id="cd01106">
    <property type="entry name" value="HTH_TipAL-Mta"/>
    <property type="match status" value="1"/>
</dbReference>
<feature type="domain" description="HTH merR-type" evidence="2">
    <location>
        <begin position="6"/>
        <end position="75"/>
    </location>
</feature>
<dbReference type="Pfam" id="PF13411">
    <property type="entry name" value="MerR_1"/>
    <property type="match status" value="1"/>
</dbReference>
<evidence type="ECO:0000313" key="3">
    <source>
        <dbReference type="EMBL" id="TWJ16201.1"/>
    </source>
</evidence>
<dbReference type="GO" id="GO:0008757">
    <property type="term" value="F:S-adenosylmethionine-dependent methyltransferase activity"/>
    <property type="evidence" value="ECO:0007669"/>
    <property type="project" value="InterPro"/>
</dbReference>
<keyword evidence="4" id="KW-1185">Reference proteome</keyword>
<dbReference type="PROSITE" id="PS50937">
    <property type="entry name" value="HTH_MERR_2"/>
    <property type="match status" value="1"/>
</dbReference>
<dbReference type="RefSeq" id="WP_147136205.1">
    <property type="nucleotide sequence ID" value="NZ_BAABIJ010000001.1"/>
</dbReference>
<dbReference type="Gene3D" id="1.10.1660.10">
    <property type="match status" value="1"/>
</dbReference>
<comment type="caution">
    <text evidence="3">The sequence shown here is derived from an EMBL/GenBank/DDBJ whole genome shotgun (WGS) entry which is preliminary data.</text>
</comment>
<organism evidence="3 4">
    <name type="scientific">Stackebrandtia albiflava</name>
    <dbReference type="NCBI Taxonomy" id="406432"/>
    <lineage>
        <taxon>Bacteria</taxon>
        <taxon>Bacillati</taxon>
        <taxon>Actinomycetota</taxon>
        <taxon>Actinomycetes</taxon>
        <taxon>Glycomycetales</taxon>
        <taxon>Glycomycetaceae</taxon>
        <taxon>Stackebrandtia</taxon>
    </lineage>
</organism>
<dbReference type="SUPFAM" id="SSF46955">
    <property type="entry name" value="Putative DNA-binding domain"/>
    <property type="match status" value="1"/>
</dbReference>
<accession>A0A562VEF1</accession>
<gene>
    <name evidence="3" type="ORF">LX16_1928</name>
</gene>
<dbReference type="EMBL" id="VLLL01000005">
    <property type="protein sequence ID" value="TWJ16201.1"/>
    <property type="molecule type" value="Genomic_DNA"/>
</dbReference>
<dbReference type="PANTHER" id="PTHR30204:SF90">
    <property type="entry name" value="HTH-TYPE TRANSCRIPTIONAL ACTIVATOR MTA"/>
    <property type="match status" value="1"/>
</dbReference>
<dbReference type="PROSITE" id="PS00552">
    <property type="entry name" value="HTH_MERR_1"/>
    <property type="match status" value="1"/>
</dbReference>
<sequence length="395" mass="43332">MDDSKPLKVGDVAAATGLTVRTLHHYDRLGLVVPRRRADTGHRVYSAADIERIYRIQALRGLGFTLRDVRGLLAGRADRSLGELVAAQLAQVREEIAARRVLAERLERLGDGLHRDRAPDRADLLSVIASTAMLNPELRHDYSAQADRYDSTRGASPSILDPLRELLADAPGRELWDVGGGTGNYAAAMRDDGWRVTVVDLSPQMRRQATAKGLPVIAADATDLPAAAASVDAVMMISMLHQVEDWRTALAEAARILRPGGTLVVMMLTSDHLGEVTWAFDLFPSMRDFAASRRPSVADLTRALPGGRVVPMWFTDLSDASIAALCADPAAVLDERLRRQTSFFERLERDNPAELAEGLATLRRRLSHGESPLDERAEARRRLGDASLLVYRAPE</sequence>
<name>A0A562VEF1_9ACTN</name>
<dbReference type="Pfam" id="PF08241">
    <property type="entry name" value="Methyltransf_11"/>
    <property type="match status" value="1"/>
</dbReference>
<dbReference type="OrthoDB" id="9809391at2"/>
<dbReference type="InterPro" id="IPR009061">
    <property type="entry name" value="DNA-bd_dom_put_sf"/>
</dbReference>
<dbReference type="GO" id="GO:0003677">
    <property type="term" value="F:DNA binding"/>
    <property type="evidence" value="ECO:0007669"/>
    <property type="project" value="UniProtKB-KW"/>
</dbReference>
<dbReference type="GO" id="GO:0003700">
    <property type="term" value="F:DNA-binding transcription factor activity"/>
    <property type="evidence" value="ECO:0007669"/>
    <property type="project" value="InterPro"/>
</dbReference>
<dbReference type="PRINTS" id="PR00040">
    <property type="entry name" value="HTHMERR"/>
</dbReference>
<dbReference type="InterPro" id="IPR000551">
    <property type="entry name" value="MerR-type_HTH_dom"/>
</dbReference>
<evidence type="ECO:0000313" key="4">
    <source>
        <dbReference type="Proteomes" id="UP000321617"/>
    </source>
</evidence>
<dbReference type="SMART" id="SM00422">
    <property type="entry name" value="HTH_MERR"/>
    <property type="match status" value="1"/>
</dbReference>
<reference evidence="3 4" key="1">
    <citation type="journal article" date="2013" name="Stand. Genomic Sci.">
        <title>Genomic Encyclopedia of Type Strains, Phase I: The one thousand microbial genomes (KMG-I) project.</title>
        <authorList>
            <person name="Kyrpides N.C."/>
            <person name="Woyke T."/>
            <person name="Eisen J.A."/>
            <person name="Garrity G."/>
            <person name="Lilburn T.G."/>
            <person name="Beck B.J."/>
            <person name="Whitman W.B."/>
            <person name="Hugenholtz P."/>
            <person name="Klenk H.P."/>
        </authorList>
    </citation>
    <scope>NUCLEOTIDE SEQUENCE [LARGE SCALE GENOMIC DNA]</scope>
    <source>
        <strain evidence="3 4">DSM 45044</strain>
    </source>
</reference>
<dbReference type="AlphaFoldDB" id="A0A562VEF1"/>